<evidence type="ECO:0000313" key="2">
    <source>
        <dbReference type="EMBL" id="JAT22258.1"/>
    </source>
</evidence>
<name>A0A1B6LEY6_9HEMI</name>
<proteinExistence type="predicted"/>
<feature type="compositionally biased region" description="Basic residues" evidence="1">
    <location>
        <begin position="397"/>
        <end position="406"/>
    </location>
</feature>
<organism evidence="2">
    <name type="scientific">Graphocephala atropunctata</name>
    <dbReference type="NCBI Taxonomy" id="36148"/>
    <lineage>
        <taxon>Eukaryota</taxon>
        <taxon>Metazoa</taxon>
        <taxon>Ecdysozoa</taxon>
        <taxon>Arthropoda</taxon>
        <taxon>Hexapoda</taxon>
        <taxon>Insecta</taxon>
        <taxon>Pterygota</taxon>
        <taxon>Neoptera</taxon>
        <taxon>Paraneoptera</taxon>
        <taxon>Hemiptera</taxon>
        <taxon>Auchenorrhyncha</taxon>
        <taxon>Membracoidea</taxon>
        <taxon>Cicadellidae</taxon>
        <taxon>Cicadellinae</taxon>
        <taxon>Cicadellini</taxon>
        <taxon>Graphocephala</taxon>
    </lineage>
</organism>
<evidence type="ECO:0000256" key="1">
    <source>
        <dbReference type="SAM" id="MobiDB-lite"/>
    </source>
</evidence>
<dbReference type="Pfam" id="PF00400">
    <property type="entry name" value="WD40"/>
    <property type="match status" value="1"/>
</dbReference>
<gene>
    <name evidence="2" type="ORF">g.15921</name>
</gene>
<dbReference type="PANTHER" id="PTHR16038">
    <property type="entry name" value="NOP SEVEN ASSOCIATED PROTEIN 1"/>
    <property type="match status" value="1"/>
</dbReference>
<dbReference type="SUPFAM" id="SSF50978">
    <property type="entry name" value="WD40 repeat-like"/>
    <property type="match status" value="1"/>
</dbReference>
<dbReference type="GO" id="GO:0005730">
    <property type="term" value="C:nucleolus"/>
    <property type="evidence" value="ECO:0007669"/>
    <property type="project" value="InterPro"/>
</dbReference>
<dbReference type="AlphaFoldDB" id="A0A1B6LEY6"/>
<dbReference type="Gene3D" id="2.130.10.10">
    <property type="entry name" value="YVTN repeat-like/Quinoprotein amine dehydrogenase"/>
    <property type="match status" value="1"/>
</dbReference>
<dbReference type="InterPro" id="IPR036322">
    <property type="entry name" value="WD40_repeat_dom_sf"/>
</dbReference>
<evidence type="ECO:0008006" key="3">
    <source>
        <dbReference type="Google" id="ProtNLM"/>
    </source>
</evidence>
<dbReference type="EMBL" id="GEBQ01017719">
    <property type="protein sequence ID" value="JAT22258.1"/>
    <property type="molecule type" value="Transcribed_RNA"/>
</dbReference>
<dbReference type="InterPro" id="IPR015943">
    <property type="entry name" value="WD40/YVTN_repeat-like_dom_sf"/>
</dbReference>
<feature type="compositionally biased region" description="Basic and acidic residues" evidence="1">
    <location>
        <begin position="386"/>
        <end position="396"/>
    </location>
</feature>
<dbReference type="SMART" id="SM00320">
    <property type="entry name" value="WD40"/>
    <property type="match status" value="5"/>
</dbReference>
<protein>
    <recommendedName>
        <fullName evidence="3">WD repeat-containing protein 74</fullName>
    </recommendedName>
</protein>
<reference evidence="2" key="1">
    <citation type="submission" date="2015-11" db="EMBL/GenBank/DDBJ databases">
        <title>De novo transcriptome assembly of four potential Pierce s Disease insect vectors from Arizona vineyards.</title>
        <authorList>
            <person name="Tassone E.E."/>
        </authorList>
    </citation>
    <scope>NUCLEOTIDE SEQUENCE</scope>
</reference>
<dbReference type="PANTHER" id="PTHR16038:SF4">
    <property type="entry name" value="WD REPEAT-CONTAINING PROTEIN 74"/>
    <property type="match status" value="1"/>
</dbReference>
<accession>A0A1B6LEY6</accession>
<dbReference type="GO" id="GO:0042273">
    <property type="term" value="P:ribosomal large subunit biogenesis"/>
    <property type="evidence" value="ECO:0007669"/>
    <property type="project" value="InterPro"/>
</dbReference>
<sequence>MDDLNVFVGGLSGIFKGLKTSRNKGVHNVRNLQKLKEITVRNEVTAMNWADKMETEILIGYGSQLVKIFDLKTNAFTYNEERRVGDGTICGIFKLNDSLVTAVESGMVKVWDEHSTTLDTGGPLNRMRQNPSQENIIGTGGKENDLKLWDLETGKTTFQAKNVRHDELELRVPVWVMDLAFKPDSSHVAVATRYGQVRLYDPSTPTRRPVCQFEGKDLSFTCIANAPKENHVVVGCTTGNMFLLDLRGKGLLVNKYRGFMGSVRQVVCPAVEPYVFSVSLDRHFRVHHLNTKKLLFKEYMQSRLSALLVKSSFTMEDIKEEVPDVKEANGDEVDEEYENMFEQMEVITDKQAIEEEKPKSKKKTKSKIEVEGKEEYQQLFDEMEEVTEKQNVTEKRTKSKAKSKTKRLKKQEVIVVD</sequence>
<dbReference type="GO" id="GO:0030687">
    <property type="term" value="C:preribosome, large subunit precursor"/>
    <property type="evidence" value="ECO:0007669"/>
    <property type="project" value="TreeGrafter"/>
</dbReference>
<dbReference type="InterPro" id="IPR037379">
    <property type="entry name" value="WDR74/Nsa1"/>
</dbReference>
<feature type="region of interest" description="Disordered" evidence="1">
    <location>
        <begin position="386"/>
        <end position="406"/>
    </location>
</feature>
<dbReference type="InterPro" id="IPR001680">
    <property type="entry name" value="WD40_rpt"/>
</dbReference>